<evidence type="ECO:0000256" key="7">
    <source>
        <dbReference type="ARBA" id="ARBA00022741"/>
    </source>
</evidence>
<dbReference type="SUPFAM" id="SSF81301">
    <property type="entry name" value="Nucleotidyltransferase"/>
    <property type="match status" value="1"/>
</dbReference>
<evidence type="ECO:0000256" key="6">
    <source>
        <dbReference type="ARBA" id="ARBA00022723"/>
    </source>
</evidence>
<evidence type="ECO:0000256" key="1">
    <source>
        <dbReference type="ARBA" id="ARBA00001946"/>
    </source>
</evidence>
<dbReference type="PANTHER" id="PTHR46173">
    <property type="entry name" value="CCA TRNA NUCLEOTIDYLTRANSFERASE 1, MITOCHONDRIAL"/>
    <property type="match status" value="1"/>
</dbReference>
<dbReference type="PANTHER" id="PTHR46173:SF1">
    <property type="entry name" value="CCA TRNA NUCLEOTIDYLTRANSFERASE 1, MITOCHONDRIAL"/>
    <property type="match status" value="1"/>
</dbReference>
<keyword evidence="5" id="KW-0548">Nucleotidyltransferase</keyword>
<dbReference type="GO" id="GO:0001680">
    <property type="term" value="P:tRNA 3'-terminal CCA addition"/>
    <property type="evidence" value="ECO:0007669"/>
    <property type="project" value="UniProtKB-ARBA"/>
</dbReference>
<dbReference type="AlphaFoldDB" id="A0A0C2IUS9"/>
<feature type="domain" description="tRNA nucleotidyltransferase/poly(A) polymerase RNA and SrmB- binding" evidence="11">
    <location>
        <begin position="200"/>
        <end position="250"/>
    </location>
</feature>
<dbReference type="GO" id="GO:0016779">
    <property type="term" value="F:nucleotidyltransferase activity"/>
    <property type="evidence" value="ECO:0007669"/>
    <property type="project" value="UniProtKB-KW"/>
</dbReference>
<dbReference type="Pfam" id="PF01743">
    <property type="entry name" value="PolyA_pol"/>
    <property type="match status" value="1"/>
</dbReference>
<evidence type="ECO:0000256" key="9">
    <source>
        <dbReference type="RuleBase" id="RU003953"/>
    </source>
</evidence>
<keyword evidence="3 9" id="KW-0808">Transferase</keyword>
<dbReference type="Pfam" id="PF12627">
    <property type="entry name" value="PolyA_pol_RNAbd"/>
    <property type="match status" value="1"/>
</dbReference>
<dbReference type="GO" id="GO:1990180">
    <property type="term" value="P:mitochondrial tRNA 3'-end processing"/>
    <property type="evidence" value="ECO:0007669"/>
    <property type="project" value="TreeGrafter"/>
</dbReference>
<dbReference type="OrthoDB" id="445712at2759"/>
<evidence type="ECO:0000313" key="13">
    <source>
        <dbReference type="Proteomes" id="UP000031668"/>
    </source>
</evidence>
<organism evidence="12 13">
    <name type="scientific">Thelohanellus kitauei</name>
    <name type="common">Myxosporean</name>
    <dbReference type="NCBI Taxonomy" id="669202"/>
    <lineage>
        <taxon>Eukaryota</taxon>
        <taxon>Metazoa</taxon>
        <taxon>Cnidaria</taxon>
        <taxon>Myxozoa</taxon>
        <taxon>Myxosporea</taxon>
        <taxon>Bivalvulida</taxon>
        <taxon>Platysporina</taxon>
        <taxon>Myxobolidae</taxon>
        <taxon>Thelohanellus</taxon>
    </lineage>
</organism>
<dbReference type="GO" id="GO:0005739">
    <property type="term" value="C:mitochondrion"/>
    <property type="evidence" value="ECO:0007669"/>
    <property type="project" value="TreeGrafter"/>
</dbReference>
<protein>
    <submittedName>
        <fullName evidence="12">CCA tRNA nucleotidyltransferase 1, mitochondrial</fullName>
    </submittedName>
</protein>
<dbReference type="CDD" id="cd05398">
    <property type="entry name" value="NT_ClassII-CCAase"/>
    <property type="match status" value="1"/>
</dbReference>
<dbReference type="GO" id="GO:0046872">
    <property type="term" value="F:metal ion binding"/>
    <property type="evidence" value="ECO:0007669"/>
    <property type="project" value="UniProtKB-KW"/>
</dbReference>
<reference evidence="12 13" key="1">
    <citation type="journal article" date="2014" name="Genome Biol. Evol.">
        <title>The genome of the myxosporean Thelohanellus kitauei shows adaptations to nutrient acquisition within its fish host.</title>
        <authorList>
            <person name="Yang Y."/>
            <person name="Xiong J."/>
            <person name="Zhou Z."/>
            <person name="Huo F."/>
            <person name="Miao W."/>
            <person name="Ran C."/>
            <person name="Liu Y."/>
            <person name="Zhang J."/>
            <person name="Feng J."/>
            <person name="Wang M."/>
            <person name="Wang M."/>
            <person name="Wang L."/>
            <person name="Yao B."/>
        </authorList>
    </citation>
    <scope>NUCLEOTIDE SEQUENCE [LARGE SCALE GENOMIC DNA]</scope>
    <source>
        <strain evidence="12">Wuqing</strain>
    </source>
</reference>
<comment type="cofactor">
    <cofactor evidence="1">
        <name>Mg(2+)</name>
        <dbReference type="ChEBI" id="CHEBI:18420"/>
    </cofactor>
</comment>
<proteinExistence type="inferred from homology"/>
<dbReference type="InterPro" id="IPR032828">
    <property type="entry name" value="PolyA_RNA-bd"/>
</dbReference>
<dbReference type="Proteomes" id="UP000031668">
    <property type="component" value="Unassembled WGS sequence"/>
</dbReference>
<evidence type="ECO:0000256" key="2">
    <source>
        <dbReference type="ARBA" id="ARBA00007265"/>
    </source>
</evidence>
<comment type="similarity">
    <text evidence="2 9">Belongs to the tRNA nucleotidyltransferase/poly(A) polymerase family.</text>
</comment>
<evidence type="ECO:0000256" key="8">
    <source>
        <dbReference type="ARBA" id="ARBA00022842"/>
    </source>
</evidence>
<evidence type="ECO:0000259" key="10">
    <source>
        <dbReference type="Pfam" id="PF01743"/>
    </source>
</evidence>
<dbReference type="GO" id="GO:0000166">
    <property type="term" value="F:nucleotide binding"/>
    <property type="evidence" value="ECO:0007669"/>
    <property type="project" value="UniProtKB-KW"/>
</dbReference>
<accession>A0A0C2IUS9</accession>
<dbReference type="Gene3D" id="1.10.3090.10">
    <property type="entry name" value="cca-adding enzyme, domain 2"/>
    <property type="match status" value="1"/>
</dbReference>
<keyword evidence="8" id="KW-0460">Magnesium</keyword>
<dbReference type="SUPFAM" id="SSF81891">
    <property type="entry name" value="Poly A polymerase C-terminal region-like"/>
    <property type="match status" value="1"/>
</dbReference>
<keyword evidence="4" id="KW-0819">tRNA processing</keyword>
<evidence type="ECO:0000256" key="5">
    <source>
        <dbReference type="ARBA" id="ARBA00022695"/>
    </source>
</evidence>
<name>A0A0C2IUS9_THEKT</name>
<keyword evidence="13" id="KW-1185">Reference proteome</keyword>
<feature type="domain" description="Poly A polymerase head" evidence="10">
    <location>
        <begin position="41"/>
        <end position="159"/>
    </location>
</feature>
<evidence type="ECO:0000256" key="3">
    <source>
        <dbReference type="ARBA" id="ARBA00022679"/>
    </source>
</evidence>
<keyword evidence="6" id="KW-0479">Metal-binding</keyword>
<comment type="caution">
    <text evidence="12">The sequence shown here is derived from an EMBL/GenBank/DDBJ whole genome shotgun (WGS) entry which is preliminary data.</text>
</comment>
<evidence type="ECO:0000259" key="11">
    <source>
        <dbReference type="Pfam" id="PF12627"/>
    </source>
</evidence>
<keyword evidence="9" id="KW-0694">RNA-binding</keyword>
<keyword evidence="7" id="KW-0547">Nucleotide-binding</keyword>
<dbReference type="EMBL" id="JWZT01002587">
    <property type="protein sequence ID" value="KII69124.1"/>
    <property type="molecule type" value="Genomic_DNA"/>
</dbReference>
<dbReference type="Gene3D" id="3.30.460.10">
    <property type="entry name" value="Beta Polymerase, domain 2"/>
    <property type="match status" value="1"/>
</dbReference>
<dbReference type="InterPro" id="IPR050264">
    <property type="entry name" value="Bact_CCA-adding_enz_type3_sf"/>
</dbReference>
<sequence length="429" mass="50050">MDSISRISETSFRLGEEFRQPLRVEPVKFIFKCFEERGYTIRIVGGAVRDILMRRLPKDVDFATSARPHEIKTVCYCNHIRCVETGLQHGTMTLVINGSNYEVTTLRIDKETDGRHAVVEYTEDWQRDAERRDLTVNAMSISSDGILYDYFNGLQDLLHYRVKFVRDPAQRIKEDYLRILRYFRFYPKIAHSEASDESFDPVVLGIIKELAPNLSRISVERVWMELSQILTGKFAPSVVKVMNSLEIFKYCGFNDLDLSFDLYEKYYHAATHRENCRDVPKVRSCSLLAAFFSNAEESEKLCRKIKLSNDERSTCLFIIENRSNHKIVQGTPESLKHYKAVLVYNYSSGRQEYFLRCVVQLMLIEGATNEQILEIIEWKAPLFPVSGADLVPLCERKRIGFILERLKLKWIESEFTANREQLLQFYCNN</sequence>
<evidence type="ECO:0000256" key="4">
    <source>
        <dbReference type="ARBA" id="ARBA00022694"/>
    </source>
</evidence>
<evidence type="ECO:0000313" key="12">
    <source>
        <dbReference type="EMBL" id="KII69124.1"/>
    </source>
</evidence>
<dbReference type="GO" id="GO:0000049">
    <property type="term" value="F:tRNA binding"/>
    <property type="evidence" value="ECO:0007669"/>
    <property type="project" value="TreeGrafter"/>
</dbReference>
<gene>
    <name evidence="12" type="ORF">RF11_02534</name>
</gene>
<dbReference type="OMA" id="NLCPKPM"/>
<dbReference type="InterPro" id="IPR002646">
    <property type="entry name" value="PolA_pol_head_dom"/>
</dbReference>
<dbReference type="InterPro" id="IPR043519">
    <property type="entry name" value="NT_sf"/>
</dbReference>